<name>M1WRJ9_PSEP2</name>
<protein>
    <recommendedName>
        <fullName evidence="2">Phospholipase/carboxylesterase/thioesterase domain-containing protein</fullName>
    </recommendedName>
</protein>
<evidence type="ECO:0000313" key="3">
    <source>
        <dbReference type="EMBL" id="CCH49599.1"/>
    </source>
</evidence>
<organism evidence="3 4">
    <name type="scientific">Pseudodesulfovibrio piezophilus (strain DSM 21447 / JCM 15486 / C1TLV30)</name>
    <name type="common">Desulfovibrio piezophilus</name>
    <dbReference type="NCBI Taxonomy" id="1322246"/>
    <lineage>
        <taxon>Bacteria</taxon>
        <taxon>Pseudomonadati</taxon>
        <taxon>Thermodesulfobacteriota</taxon>
        <taxon>Desulfovibrionia</taxon>
        <taxon>Desulfovibrionales</taxon>
        <taxon>Desulfovibrionaceae</taxon>
    </lineage>
</organism>
<reference evidence="4" key="2">
    <citation type="journal article" date="2013" name="Stand. Genomic Sci.">
        <title>Complete genome sequence of Desulfocapsa sulfexigens, a marine deltaproteobacterium specialized in disproportionating inorganic sulfur compounds.</title>
        <authorList>
            <person name="Finster K.W."/>
            <person name="Kjeldsen K.U."/>
            <person name="Kube M."/>
            <person name="Reinhardt R."/>
            <person name="Mussmann M."/>
            <person name="Amann R."/>
            <person name="Schreiber L."/>
        </authorList>
    </citation>
    <scope>NUCLEOTIDE SEQUENCE [LARGE SCALE GENOMIC DNA]</scope>
    <source>
        <strain evidence="4">DSM 10523 / SB164P1</strain>
    </source>
</reference>
<dbReference type="STRING" id="1322246.BN4_12364"/>
<evidence type="ECO:0000259" key="2">
    <source>
        <dbReference type="Pfam" id="PF02230"/>
    </source>
</evidence>
<keyword evidence="4" id="KW-1185">Reference proteome</keyword>
<dbReference type="GO" id="GO:0016787">
    <property type="term" value="F:hydrolase activity"/>
    <property type="evidence" value="ECO:0007669"/>
    <property type="project" value="InterPro"/>
</dbReference>
<dbReference type="eggNOG" id="COG0412">
    <property type="taxonomic scope" value="Bacteria"/>
</dbReference>
<evidence type="ECO:0000313" key="4">
    <source>
        <dbReference type="Proteomes" id="UP000011724"/>
    </source>
</evidence>
<sequence length="230" mass="25453">MNRLMIAALIIVLTALTPLPAHAIPFEEALAQSAPQNKYIFYLHGAIMEEQGKNAVSQRYGIYLYDSIIKHFEDRGFTVIEEVRPKTNPNRYAARITSQIRTLMAAGVPAGNITVVGFSKGGYMALLTASSLANPSARYVILAGCGKGRKSYAYDQFLKRKRGARLRGRILSLYTGSDLEAGSCVQAFAQSKTRDLVFSEKRIKSTKGHGLFYQPRPEWISPVARFAKGE</sequence>
<dbReference type="HOGENOM" id="CLU_089350_0_0_7"/>
<dbReference type="EMBL" id="FO203427">
    <property type="protein sequence ID" value="CCH49599.1"/>
    <property type="molecule type" value="Genomic_DNA"/>
</dbReference>
<evidence type="ECO:0000256" key="1">
    <source>
        <dbReference type="SAM" id="SignalP"/>
    </source>
</evidence>
<feature type="domain" description="Phospholipase/carboxylesterase/thioesterase" evidence="2">
    <location>
        <begin position="92"/>
        <end position="145"/>
    </location>
</feature>
<feature type="chain" id="PRO_5004018988" description="Phospholipase/carboxylesterase/thioesterase domain-containing protein" evidence="1">
    <location>
        <begin position="24"/>
        <end position="230"/>
    </location>
</feature>
<keyword evidence="1" id="KW-0732">Signal</keyword>
<dbReference type="Proteomes" id="UP000011724">
    <property type="component" value="Chromosome"/>
</dbReference>
<proteinExistence type="predicted"/>
<reference evidence="3 4" key="1">
    <citation type="journal article" date="2013" name="PLoS ONE">
        <title>The first genomic and proteomic characterization of a deep-sea sulfate reducer: insights into the piezophilic lifestyle of Desulfovibrio piezophilus.</title>
        <authorList>
            <person name="Pradel N."/>
            <person name="Ji B."/>
            <person name="Gimenez G."/>
            <person name="Talla E."/>
            <person name="Lenoble P."/>
            <person name="Garel M."/>
            <person name="Tamburini C."/>
            <person name="Fourquet P."/>
            <person name="Lebrun R."/>
            <person name="Bertin P."/>
            <person name="Denis Y."/>
            <person name="Pophillat M."/>
            <person name="Barbe V."/>
            <person name="Ollivier B."/>
            <person name="Dolla A."/>
        </authorList>
    </citation>
    <scope>NUCLEOTIDE SEQUENCE [LARGE SCALE GENOMIC DNA]</scope>
    <source>
        <strain evidence="4">DSM 10523 / SB164P1</strain>
    </source>
</reference>
<dbReference type="SUPFAM" id="SSF53474">
    <property type="entry name" value="alpha/beta-Hydrolases"/>
    <property type="match status" value="1"/>
</dbReference>
<dbReference type="BioCyc" id="DPIE1322246:BN4_RS11870-MONOMER"/>
<dbReference type="PATRIC" id="fig|879567.3.peg.2519"/>
<dbReference type="AlphaFoldDB" id="M1WRJ9"/>
<dbReference type="OrthoDB" id="823958at2"/>
<accession>M1WRJ9</accession>
<dbReference type="RefSeq" id="WP_015415642.1">
    <property type="nucleotide sequence ID" value="NC_020409.1"/>
</dbReference>
<dbReference type="KEGG" id="dpi:BN4_12364"/>
<gene>
    <name evidence="3" type="ordered locus">BN4_12364</name>
</gene>
<dbReference type="Gene3D" id="3.40.50.1820">
    <property type="entry name" value="alpha/beta hydrolase"/>
    <property type="match status" value="1"/>
</dbReference>
<feature type="signal peptide" evidence="1">
    <location>
        <begin position="1"/>
        <end position="23"/>
    </location>
</feature>
<dbReference type="InterPro" id="IPR003140">
    <property type="entry name" value="PLipase/COase/thioEstase"/>
</dbReference>
<dbReference type="InterPro" id="IPR029058">
    <property type="entry name" value="AB_hydrolase_fold"/>
</dbReference>
<dbReference type="Pfam" id="PF02230">
    <property type="entry name" value="Abhydrolase_2"/>
    <property type="match status" value="1"/>
</dbReference>